<evidence type="ECO:0000313" key="1">
    <source>
        <dbReference type="EMBL" id="AND28304.1"/>
    </source>
</evidence>
<sequence>MEVVKMGEIKLAEDIKGEVISFKNFVSELKEKENKHIVVHKLIADLDKELYTDGELLHVKEGRGGSFTLIVDEEQAPSERTYFSFLVKEIRKNKTKYYMIFKQGYVLEFSFKKSGSPCIKREVKVATKPTSNKEASELRHTLNNLGFTETRSFKTFSNFLLKSKESGYTDILTINPKGKKVEGLLDSVTIIDGGILVHVYQLGKGLSAVKFLEQDTILVSEVKMEDLVYFMVYGKSIVSPVIVKTK</sequence>
<dbReference type="AlphaFoldDB" id="A0A160LIJ2"/>
<gene>
    <name evidence="1" type="ORF">ATN07_31925</name>
</gene>
<dbReference type="EMBL" id="CP013277">
    <property type="protein sequence ID" value="AND28304.1"/>
    <property type="molecule type" value="Genomic_DNA"/>
</dbReference>
<geneLocation type="plasmid" evidence="1">
    <name>pAM65-52-2-350K</name>
</geneLocation>
<name>A0A160LIJ2_BACTI</name>
<proteinExistence type="predicted"/>
<organism evidence="1">
    <name type="scientific">Bacillus thuringiensis subsp. israelensis</name>
    <dbReference type="NCBI Taxonomy" id="1430"/>
    <lineage>
        <taxon>Bacteria</taxon>
        <taxon>Bacillati</taxon>
        <taxon>Bacillota</taxon>
        <taxon>Bacilli</taxon>
        <taxon>Bacillales</taxon>
        <taxon>Bacillaceae</taxon>
        <taxon>Bacillus</taxon>
        <taxon>Bacillus cereus group</taxon>
    </lineage>
</organism>
<protein>
    <submittedName>
        <fullName evidence="1">Uncharacterized protein</fullName>
    </submittedName>
</protein>
<reference evidence="1" key="1">
    <citation type="journal article" date="2017" name="Res. Microbiol.">
        <title>Comparative genomics of extrachromosomal elements in Bacillus thuringiensis subsp. israelensis.</title>
        <authorList>
            <person name="Bolotin A."/>
            <person name="Gillis A."/>
            <person name="Sanchis V."/>
            <person name="Nielsen-LeRoux C."/>
            <person name="Mahillon J."/>
            <person name="Lereclus D."/>
            <person name="Sorokin A."/>
        </authorList>
    </citation>
    <scope>NUCLEOTIDE SEQUENCE</scope>
    <source>
        <strain evidence="1">AM65-52</strain>
        <plasmid evidence="1">pAM65-52-2-350K</plasmid>
    </source>
</reference>
<accession>A0A160LIJ2</accession>
<keyword evidence="1" id="KW-0614">Plasmid</keyword>